<feature type="compositionally biased region" description="Low complexity" evidence="1">
    <location>
        <begin position="101"/>
        <end position="110"/>
    </location>
</feature>
<proteinExistence type="predicted"/>
<evidence type="ECO:0000313" key="2">
    <source>
        <dbReference type="EMBL" id="CAH1426270.1"/>
    </source>
</evidence>
<feature type="compositionally biased region" description="Polar residues" evidence="1">
    <location>
        <begin position="90"/>
        <end position="99"/>
    </location>
</feature>
<evidence type="ECO:0000313" key="3">
    <source>
        <dbReference type="Proteomes" id="UP001157418"/>
    </source>
</evidence>
<dbReference type="Proteomes" id="UP001157418">
    <property type="component" value="Unassembled WGS sequence"/>
</dbReference>
<gene>
    <name evidence="2" type="ORF">LVIROSA_LOCUS13359</name>
</gene>
<name>A0AAU9MWE7_9ASTR</name>
<comment type="caution">
    <text evidence="2">The sequence shown here is derived from an EMBL/GenBank/DDBJ whole genome shotgun (WGS) entry which is preliminary data.</text>
</comment>
<feature type="region of interest" description="Disordered" evidence="1">
    <location>
        <begin position="76"/>
        <end position="133"/>
    </location>
</feature>
<dbReference type="AlphaFoldDB" id="A0AAU9MWE7"/>
<organism evidence="2 3">
    <name type="scientific">Lactuca virosa</name>
    <dbReference type="NCBI Taxonomy" id="75947"/>
    <lineage>
        <taxon>Eukaryota</taxon>
        <taxon>Viridiplantae</taxon>
        <taxon>Streptophyta</taxon>
        <taxon>Embryophyta</taxon>
        <taxon>Tracheophyta</taxon>
        <taxon>Spermatophyta</taxon>
        <taxon>Magnoliopsida</taxon>
        <taxon>eudicotyledons</taxon>
        <taxon>Gunneridae</taxon>
        <taxon>Pentapetalae</taxon>
        <taxon>asterids</taxon>
        <taxon>campanulids</taxon>
        <taxon>Asterales</taxon>
        <taxon>Asteraceae</taxon>
        <taxon>Cichorioideae</taxon>
        <taxon>Cichorieae</taxon>
        <taxon>Lactucinae</taxon>
        <taxon>Lactuca</taxon>
    </lineage>
</organism>
<sequence length="133" mass="14200">MPSTPNVLQGVTPTPTIVYCSGDINVVPQNQSNKTGKIKLQTPITRPHVTTLPLITFHPPLLSGNDHDFDLPIKLLLSTPPSTRPQPPTNVGTSEQAVQASLPSSPSLPSHTPCGLNSFDSKLLPPPARYRAP</sequence>
<evidence type="ECO:0000256" key="1">
    <source>
        <dbReference type="SAM" id="MobiDB-lite"/>
    </source>
</evidence>
<keyword evidence="3" id="KW-1185">Reference proteome</keyword>
<reference evidence="2 3" key="1">
    <citation type="submission" date="2022-01" db="EMBL/GenBank/DDBJ databases">
        <authorList>
            <person name="Xiong W."/>
            <person name="Schranz E."/>
        </authorList>
    </citation>
    <scope>NUCLEOTIDE SEQUENCE [LARGE SCALE GENOMIC DNA]</scope>
</reference>
<dbReference type="EMBL" id="CAKMRJ010002223">
    <property type="protein sequence ID" value="CAH1426270.1"/>
    <property type="molecule type" value="Genomic_DNA"/>
</dbReference>
<feature type="compositionally biased region" description="Pro residues" evidence="1">
    <location>
        <begin position="124"/>
        <end position="133"/>
    </location>
</feature>
<protein>
    <submittedName>
        <fullName evidence="2">Uncharacterized protein</fullName>
    </submittedName>
</protein>
<accession>A0AAU9MWE7</accession>